<keyword evidence="2" id="KW-1185">Reference proteome</keyword>
<sequence>MLVSATLPTLNFPGWPGTEGEQKRTITVFWDMMWAWTFRGGLAGACSPVRASTRVEGGPWPMLLKADTLISYSVLGYRPPML</sequence>
<accession>A0A4Z2ILS0</accession>
<dbReference type="Proteomes" id="UP000314294">
    <property type="component" value="Unassembled WGS sequence"/>
</dbReference>
<proteinExistence type="predicted"/>
<gene>
    <name evidence="1" type="ORF">EYF80_011647</name>
</gene>
<protein>
    <submittedName>
        <fullName evidence="1">Uncharacterized protein</fullName>
    </submittedName>
</protein>
<reference evidence="1 2" key="1">
    <citation type="submission" date="2019-03" db="EMBL/GenBank/DDBJ databases">
        <title>First draft genome of Liparis tanakae, snailfish: a comprehensive survey of snailfish specific genes.</title>
        <authorList>
            <person name="Kim W."/>
            <person name="Song I."/>
            <person name="Jeong J.-H."/>
            <person name="Kim D."/>
            <person name="Kim S."/>
            <person name="Ryu S."/>
            <person name="Song J.Y."/>
            <person name="Lee S.K."/>
        </authorList>
    </citation>
    <scope>NUCLEOTIDE SEQUENCE [LARGE SCALE GENOMIC DNA]</scope>
    <source>
        <tissue evidence="1">Muscle</tissue>
    </source>
</reference>
<dbReference type="AlphaFoldDB" id="A0A4Z2ILS0"/>
<name>A0A4Z2ILS0_9TELE</name>
<dbReference type="EMBL" id="SRLO01000076">
    <property type="protein sequence ID" value="TNN78142.1"/>
    <property type="molecule type" value="Genomic_DNA"/>
</dbReference>
<organism evidence="1 2">
    <name type="scientific">Liparis tanakae</name>
    <name type="common">Tanaka's snailfish</name>
    <dbReference type="NCBI Taxonomy" id="230148"/>
    <lineage>
        <taxon>Eukaryota</taxon>
        <taxon>Metazoa</taxon>
        <taxon>Chordata</taxon>
        <taxon>Craniata</taxon>
        <taxon>Vertebrata</taxon>
        <taxon>Euteleostomi</taxon>
        <taxon>Actinopterygii</taxon>
        <taxon>Neopterygii</taxon>
        <taxon>Teleostei</taxon>
        <taxon>Neoteleostei</taxon>
        <taxon>Acanthomorphata</taxon>
        <taxon>Eupercaria</taxon>
        <taxon>Perciformes</taxon>
        <taxon>Cottioidei</taxon>
        <taxon>Cottales</taxon>
        <taxon>Liparidae</taxon>
        <taxon>Liparis</taxon>
    </lineage>
</organism>
<evidence type="ECO:0000313" key="1">
    <source>
        <dbReference type="EMBL" id="TNN78142.1"/>
    </source>
</evidence>
<comment type="caution">
    <text evidence="1">The sequence shown here is derived from an EMBL/GenBank/DDBJ whole genome shotgun (WGS) entry which is preliminary data.</text>
</comment>
<evidence type="ECO:0000313" key="2">
    <source>
        <dbReference type="Proteomes" id="UP000314294"/>
    </source>
</evidence>